<dbReference type="RefSeq" id="WP_015409842.1">
    <property type="nucleotide sequence ID" value="NC_020388.1"/>
</dbReference>
<feature type="transmembrane region" description="Helical" evidence="2">
    <location>
        <begin position="9"/>
        <end position="28"/>
    </location>
</feature>
<gene>
    <name evidence="3" type="ordered locus">Nmlp_2941</name>
</gene>
<accession>M1XS43</accession>
<evidence type="ECO:0000256" key="1">
    <source>
        <dbReference type="SAM" id="Coils"/>
    </source>
</evidence>
<dbReference type="AlphaFoldDB" id="M1XS43"/>
<reference evidence="3 4" key="1">
    <citation type="journal article" date="2013" name="Genome Announc.">
        <title>Genome of the haloarchaeon Natronomonas moolapensis, a neutrophilic member of a previously haloalkaliphilic genus.</title>
        <authorList>
            <person name="Dyall-Smith M.L."/>
            <person name="Pfeiffer F."/>
            <person name="Oberwinkler T."/>
            <person name="Klee K."/>
            <person name="Rampp M."/>
            <person name="Palm P."/>
            <person name="Gross K."/>
            <person name="Schuster S.C."/>
            <person name="Oesterhelt D."/>
        </authorList>
    </citation>
    <scope>NUCLEOTIDE SEQUENCE [LARGE SCALE GENOMIC DNA]</scope>
    <source>
        <strain evidence="4">DSM 18674 / JCM 14361 / 8.8.11</strain>
    </source>
</reference>
<evidence type="ECO:0000256" key="2">
    <source>
        <dbReference type="SAM" id="Phobius"/>
    </source>
</evidence>
<proteinExistence type="predicted"/>
<evidence type="ECO:0000313" key="3">
    <source>
        <dbReference type="EMBL" id="CCQ37089.1"/>
    </source>
</evidence>
<dbReference type="Proteomes" id="UP000011867">
    <property type="component" value="Chromosome"/>
</dbReference>
<sequence length="695" mass="77596">MNSSTQRTLTIGGLVVAAAAIGAVVFVVTGTTEVVWGTMISLPIIIVVGVAVYVRGLITRSKTSEQQYVRKRGRSVAEDFQNHLRTLDELRDSYPDWSPNIEARTNSLVADFQNQGVKIQPDSGAFELTSGIDNADVQEFERLETEVERFHDEFEELFREFVRSEINETEEQIANLSDVDLIVSVPTASEPPATDPIPAYQDTLSHTREQADDAVETAIETIREMTRGDMRPEDVDAIEQELEAASNAADKHDYNKTVDSVLDARDRLRDQFSGSFEVERERLSNLLDAVLKSNVDEYVDAEQIDLITEMDQRVDSLDSALELAELMRMQNQLRETCVSILRSMESDLNGAVKTLRSAETPDGYYNEPAVVDESLGSKVADIDDLERFTAEWADAAARLTDALETASTKASVIGAYDDLAGTIETKLNQTGEVTADDLPVRHAEEFLGLYNRRNPSVEFDPAQVLLRRGDVEQYDLTVDLQYEHGGESRQATIEINGGVYSETKMVETHVAASVEFTDIPQGEYTLSADPGASKFGTIKRELVIEDDLSVSIKFSERSPRERLCSGIDQDMTEYLPAIESQVSSRFREQGYVSASMDLPVQDEYGPCLIAIWGEQSEHDVAEFNDDVVVYDRSQVRRELENTVQYNIEPGDELQFSDARNNFLSVPVPDETIREMIGDLQTDDDVTTTKTAIKME</sequence>
<dbReference type="OrthoDB" id="204713at2157"/>
<dbReference type="HOGENOM" id="CLU_394635_0_0_2"/>
<evidence type="ECO:0000313" key="4">
    <source>
        <dbReference type="Proteomes" id="UP000011867"/>
    </source>
</evidence>
<keyword evidence="2" id="KW-0812">Transmembrane</keyword>
<dbReference type="GeneID" id="42101612"/>
<dbReference type="EMBL" id="HF582854">
    <property type="protein sequence ID" value="CCQ37089.1"/>
    <property type="molecule type" value="Genomic_DNA"/>
</dbReference>
<keyword evidence="2" id="KW-1133">Transmembrane helix</keyword>
<dbReference type="eggNOG" id="arCOG11742">
    <property type="taxonomic scope" value="Archaea"/>
</dbReference>
<feature type="coiled-coil region" evidence="1">
    <location>
        <begin position="140"/>
        <end position="179"/>
    </location>
</feature>
<feature type="transmembrane region" description="Helical" evidence="2">
    <location>
        <begin position="34"/>
        <end position="54"/>
    </location>
</feature>
<dbReference type="STRING" id="268739.Nmlp_2941"/>
<keyword evidence="4" id="KW-1185">Reference proteome</keyword>
<protein>
    <submittedName>
        <fullName evidence="3">Coiled-coil protein</fullName>
    </submittedName>
</protein>
<organism evidence="3 4">
    <name type="scientific">Natronomonas moolapensis (strain DSM 18674 / CECT 7526 / JCM 14361 / 8.8.11)</name>
    <dbReference type="NCBI Taxonomy" id="268739"/>
    <lineage>
        <taxon>Archaea</taxon>
        <taxon>Methanobacteriati</taxon>
        <taxon>Methanobacteriota</taxon>
        <taxon>Stenosarchaea group</taxon>
        <taxon>Halobacteria</taxon>
        <taxon>Halobacteriales</taxon>
        <taxon>Natronomonadaceae</taxon>
        <taxon>Natronomonas</taxon>
    </lineage>
</organism>
<name>M1XS43_NATM8</name>
<keyword evidence="2" id="KW-0472">Membrane</keyword>
<dbReference type="KEGG" id="nmo:Nmlp_2941"/>
<keyword evidence="1" id="KW-0175">Coiled coil</keyword>